<reference evidence="1 2" key="1">
    <citation type="submission" date="2023-06" db="EMBL/GenBank/DDBJ databases">
        <title>Sporosarcina sp. nov., isolated from Korean traditional fermented seafood 'Jeotgal'.</title>
        <authorList>
            <person name="Yang A.I."/>
            <person name="Shin N.-R."/>
        </authorList>
    </citation>
    <scope>NUCLEOTIDE SEQUENCE [LARGE SCALE GENOMIC DNA]</scope>
    <source>
        <strain evidence="1 2">KCTC13119</strain>
    </source>
</reference>
<comment type="caution">
    <text evidence="1">The sequence shown here is derived from an EMBL/GenBank/DDBJ whole genome shotgun (WGS) entry which is preliminary data.</text>
</comment>
<accession>A0ABU4G3T4</accession>
<dbReference type="Pfam" id="PF07307">
    <property type="entry name" value="HEPPP_synt_1"/>
    <property type="match status" value="1"/>
</dbReference>
<keyword evidence="2" id="KW-1185">Reference proteome</keyword>
<dbReference type="InterPro" id="IPR009920">
    <property type="entry name" value="HEPPP_synth_su1"/>
</dbReference>
<protein>
    <submittedName>
        <fullName evidence="1">Heptaprenyl diphosphate synthase component 1</fullName>
    </submittedName>
</protein>
<name>A0ABU4G3T4_9BACL</name>
<evidence type="ECO:0000313" key="2">
    <source>
        <dbReference type="Proteomes" id="UP001282284"/>
    </source>
</evidence>
<proteinExistence type="predicted"/>
<dbReference type="Gene3D" id="1.20.120.1450">
    <property type="match status" value="1"/>
</dbReference>
<gene>
    <name evidence="1" type="ORF">QT711_00430</name>
</gene>
<dbReference type="EMBL" id="JAUBDI010000001">
    <property type="protein sequence ID" value="MDW0111628.1"/>
    <property type="molecule type" value="Genomic_DNA"/>
</dbReference>
<sequence length="244" mass="27534">MDRQLLNRKIQYYIRDVEQSIQEPIMTKTLGRMPLDDAKAFFLLLPLLNGEEWSEELHVSALAVGAVHAAFDIHDKVDILDASSKEQQLMVLSGDHFSGIHYKLLASISDFAFITSMSEMIGRINETKTNLLMEEVESVQALIQSMTCIESGCISEFLNTYGFSRYTKITQSALALIWFSRKFSKNAIVRYGWTGNSMSKTDVEKAISILTTILQEELVSAEFLSPFLKQEILRLATPLLGKPI</sequence>
<organism evidence="1 2">
    <name type="scientific">Sporosarcina saromensis</name>
    <dbReference type="NCBI Taxonomy" id="359365"/>
    <lineage>
        <taxon>Bacteria</taxon>
        <taxon>Bacillati</taxon>
        <taxon>Bacillota</taxon>
        <taxon>Bacilli</taxon>
        <taxon>Bacillales</taxon>
        <taxon>Caryophanaceae</taxon>
        <taxon>Sporosarcina</taxon>
    </lineage>
</organism>
<dbReference type="RefSeq" id="WP_317941521.1">
    <property type="nucleotide sequence ID" value="NZ_JAUBDI010000001.1"/>
</dbReference>
<evidence type="ECO:0000313" key="1">
    <source>
        <dbReference type="EMBL" id="MDW0111628.1"/>
    </source>
</evidence>
<dbReference type="Proteomes" id="UP001282284">
    <property type="component" value="Unassembled WGS sequence"/>
</dbReference>